<feature type="transmembrane region" description="Helical" evidence="1">
    <location>
        <begin position="140"/>
        <end position="159"/>
    </location>
</feature>
<dbReference type="Pfam" id="PF16927">
    <property type="entry name" value="HisKA_7TM"/>
    <property type="match status" value="1"/>
</dbReference>
<comment type="caution">
    <text evidence="3">The sequence shown here is derived from an EMBL/GenBank/DDBJ whole genome shotgun (WGS) entry which is preliminary data.</text>
</comment>
<feature type="transmembrane region" description="Helical" evidence="1">
    <location>
        <begin position="69"/>
        <end position="89"/>
    </location>
</feature>
<gene>
    <name evidence="3" type="ORF">G3RUM_00562</name>
</gene>
<evidence type="ECO:0000259" key="2">
    <source>
        <dbReference type="Pfam" id="PF16927"/>
    </source>
</evidence>
<reference evidence="3 4" key="1">
    <citation type="journal article" date="2018" name="bioRxiv">
        <title>Evidence of independent acquisition and adaption of ultra-small bacteria to human hosts across the highly diverse yet reduced genomes of the phylum Saccharibacteria.</title>
        <authorList>
            <person name="McLean J.S."/>
            <person name="Bor B."/>
            <person name="To T.T."/>
            <person name="Liu Q."/>
            <person name="Kearns K.A."/>
            <person name="Solden L.M."/>
            <person name="Wrighton K.C."/>
            <person name="He X."/>
            <person name="Shi W."/>
        </authorList>
    </citation>
    <scope>NUCLEOTIDE SEQUENCE [LARGE SCALE GENOMIC DNA]</scope>
    <source>
        <strain evidence="3 4">TM7_G3_2_Rum_HOT_351B</strain>
    </source>
</reference>
<name>A0ABY0FMK3_9BACT</name>
<dbReference type="InterPro" id="IPR031621">
    <property type="entry name" value="HisKA_7TM"/>
</dbReference>
<feature type="transmembrane region" description="Helical" evidence="1">
    <location>
        <begin position="204"/>
        <end position="225"/>
    </location>
</feature>
<feature type="transmembrane region" description="Helical" evidence="1">
    <location>
        <begin position="237"/>
        <end position="261"/>
    </location>
</feature>
<evidence type="ECO:0000313" key="3">
    <source>
        <dbReference type="EMBL" id="RYC74408.1"/>
    </source>
</evidence>
<keyword evidence="1" id="KW-0812">Transmembrane</keyword>
<accession>A0ABY0FMK3</accession>
<proteinExistence type="predicted"/>
<dbReference type="Proteomes" id="UP001191019">
    <property type="component" value="Unassembled WGS sequence"/>
</dbReference>
<feature type="transmembrane region" description="Helical" evidence="1">
    <location>
        <begin position="273"/>
        <end position="301"/>
    </location>
</feature>
<evidence type="ECO:0000256" key="1">
    <source>
        <dbReference type="SAM" id="Phobius"/>
    </source>
</evidence>
<keyword evidence="1" id="KW-0472">Membrane</keyword>
<reference evidence="3 4" key="2">
    <citation type="journal article" date="2020" name="Cell Rep.">
        <title>Acquisition and Adaptation of Ultra-small Parasitic Reduced Genome Bacteria to Mammalian Hosts.</title>
        <authorList>
            <person name="McLean J.S."/>
            <person name="Bor B."/>
            <person name="Kerns K.A."/>
            <person name="Liu Q."/>
            <person name="To T.T."/>
            <person name="Solden L."/>
            <person name="Hendrickson E.L."/>
            <person name="Wrighton K."/>
            <person name="Shi W."/>
            <person name="He X."/>
        </authorList>
    </citation>
    <scope>NUCLEOTIDE SEQUENCE [LARGE SCALE GENOMIC DNA]</scope>
    <source>
        <strain evidence="3 4">TM7_G3_2_Rum_HOT_351B</strain>
    </source>
</reference>
<organism evidence="3 4">
    <name type="scientific">Candidatus Nanosyncoccus alces</name>
    <dbReference type="NCBI Taxonomy" id="2171997"/>
    <lineage>
        <taxon>Bacteria</taxon>
        <taxon>Candidatus Saccharimonadota</taxon>
        <taxon>Candidatus Nanosyncoccalia</taxon>
        <taxon>Candidatus Nanosyncoccales</taxon>
        <taxon>Candidatus Nanosyncoccaceae</taxon>
        <taxon>Candidatus Nanosyncoccus</taxon>
    </lineage>
</organism>
<feature type="domain" description="Histidine kinase N-terminal 7TM region" evidence="2">
    <location>
        <begin position="12"/>
        <end position="230"/>
    </location>
</feature>
<keyword evidence="1" id="KW-1133">Transmembrane helix</keyword>
<dbReference type="EMBL" id="PRLM01000006">
    <property type="protein sequence ID" value="RYC74408.1"/>
    <property type="molecule type" value="Genomic_DNA"/>
</dbReference>
<feature type="transmembrane region" description="Helical" evidence="1">
    <location>
        <begin position="179"/>
        <end position="198"/>
    </location>
</feature>
<evidence type="ECO:0000313" key="4">
    <source>
        <dbReference type="Proteomes" id="UP001191019"/>
    </source>
</evidence>
<sequence>MQLIVILLTTVSILTFLSGAITFFGSSKKDRVRSAWFFLAAIFATVWMASISLFLTADASWYDVISWHVNWTFVSAILIDVAFLGYAAWSEKYGRIATMIFLVFGVIVGCTILLNPGALYSEVILANTGNQVTMNIGPLYISYIAFFSTIVPAIVAMFLKQFSRSSSERKRGGDIVSMASFGISSLIILVFNLILPLFNNWSLIWLGPLALSITIIAVYYTILRYRMLNLSSIWLKIFSYIVIIASIAIVYMIIFSVIFAALFRGSTPSIEVIILNFIMILIFLLLMPAMNQLINFIQVLIMGRKSDKKKELGNGK</sequence>
<feature type="transmembrane region" description="Helical" evidence="1">
    <location>
        <begin position="96"/>
        <end position="120"/>
    </location>
</feature>
<protein>
    <recommendedName>
        <fullName evidence="2">Histidine kinase N-terminal 7TM region domain-containing protein</fullName>
    </recommendedName>
</protein>
<feature type="transmembrane region" description="Helical" evidence="1">
    <location>
        <begin position="36"/>
        <end position="57"/>
    </location>
</feature>
<keyword evidence="4" id="KW-1185">Reference proteome</keyword>
<dbReference type="RefSeq" id="WP_129735165.1">
    <property type="nucleotide sequence ID" value="NZ_PRLM01000006.1"/>
</dbReference>
<feature type="transmembrane region" description="Helical" evidence="1">
    <location>
        <begin position="6"/>
        <end position="24"/>
    </location>
</feature>